<gene>
    <name evidence="2" type="ORF">EM932_03905</name>
</gene>
<dbReference type="Gene3D" id="3.40.50.2000">
    <property type="entry name" value="Glycogen Phosphorylase B"/>
    <property type="match status" value="2"/>
</dbReference>
<comment type="caution">
    <text evidence="2">The sequence shown here is derived from an EMBL/GenBank/DDBJ whole genome shotgun (WGS) entry which is preliminary data.</text>
</comment>
<keyword evidence="2" id="KW-0808">Transferase</keyword>
<dbReference type="CDD" id="cd03812">
    <property type="entry name" value="GT4_CapH-like"/>
    <property type="match status" value="1"/>
</dbReference>
<dbReference type="InterPro" id="IPR050194">
    <property type="entry name" value="Glycosyltransferase_grp1"/>
</dbReference>
<organism evidence="2 3">
    <name type="scientific">Flavivirga rizhaonensis</name>
    <dbReference type="NCBI Taxonomy" id="2559571"/>
    <lineage>
        <taxon>Bacteria</taxon>
        <taxon>Pseudomonadati</taxon>
        <taxon>Bacteroidota</taxon>
        <taxon>Flavobacteriia</taxon>
        <taxon>Flavobacteriales</taxon>
        <taxon>Flavobacteriaceae</taxon>
        <taxon>Flavivirga</taxon>
    </lineage>
</organism>
<name>A0A4S1E091_9FLAO</name>
<dbReference type="GO" id="GO:0016757">
    <property type="term" value="F:glycosyltransferase activity"/>
    <property type="evidence" value="ECO:0007669"/>
    <property type="project" value="InterPro"/>
</dbReference>
<dbReference type="RefSeq" id="WP_135875705.1">
    <property type="nucleotide sequence ID" value="NZ_SRSO01000004.1"/>
</dbReference>
<dbReference type="Proteomes" id="UP000307602">
    <property type="component" value="Unassembled WGS sequence"/>
</dbReference>
<dbReference type="PANTHER" id="PTHR45947">
    <property type="entry name" value="SULFOQUINOVOSYL TRANSFERASE SQD2"/>
    <property type="match status" value="1"/>
</dbReference>
<dbReference type="EMBL" id="SRSO01000004">
    <property type="protein sequence ID" value="TGV03947.1"/>
    <property type="molecule type" value="Genomic_DNA"/>
</dbReference>
<keyword evidence="3" id="KW-1185">Reference proteome</keyword>
<reference evidence="2 3" key="1">
    <citation type="submission" date="2019-04" db="EMBL/GenBank/DDBJ databases">
        <authorList>
            <person name="Liu A."/>
        </authorList>
    </citation>
    <scope>NUCLEOTIDE SEQUENCE [LARGE SCALE GENOMIC DNA]</scope>
    <source>
        <strain evidence="2 3">RZ03</strain>
    </source>
</reference>
<feature type="domain" description="Glycosyl transferase family 1" evidence="1">
    <location>
        <begin position="206"/>
        <end position="351"/>
    </location>
</feature>
<dbReference type="InterPro" id="IPR001296">
    <property type="entry name" value="Glyco_trans_1"/>
</dbReference>
<accession>A0A4S1E091</accession>
<dbReference type="AlphaFoldDB" id="A0A4S1E091"/>
<dbReference type="OrthoDB" id="7560678at2"/>
<evidence type="ECO:0000313" key="3">
    <source>
        <dbReference type="Proteomes" id="UP000307602"/>
    </source>
</evidence>
<dbReference type="PANTHER" id="PTHR45947:SF3">
    <property type="entry name" value="SULFOQUINOVOSYL TRANSFERASE SQD2"/>
    <property type="match status" value="1"/>
</dbReference>
<sequence length="380" mass="44196">MAVIRVLQVFTIMNRGGAESMIMNYYRSIDKNRVQFDFLVHRKEKAAFDDEIESLGGKIYKLNSINPLSPNIYYNELRAFFKKHNEYKVIHSHLNTFSFFPLKIANEFKIPCRIAHAHIAIEKIRLRDLLPNGESYKEISKKIIKFHLKKKIHTHTTHYFSCGEKAGKWLFGEKTLFTIMNNAINAKAFAYNPEISAKYIKEYHLENQLVIGHVGRFSSQKNHSYLLRIFSSLVQKKDNCVLILIGDGPLRKKLELEVKNSAIENKVRFFGVRTDIPELYQMLDAFVFPSFYEGLPVTLIEAQSAGLKVFASDRITNEVHLTNDINFLPITISPDVWADKILEGTENEKSNNFDLIKEKGYDIQKNTEIFQEFYLKQMHK</sequence>
<evidence type="ECO:0000313" key="2">
    <source>
        <dbReference type="EMBL" id="TGV03947.1"/>
    </source>
</evidence>
<evidence type="ECO:0000259" key="1">
    <source>
        <dbReference type="Pfam" id="PF00534"/>
    </source>
</evidence>
<dbReference type="Pfam" id="PF00534">
    <property type="entry name" value="Glycos_transf_1"/>
    <property type="match status" value="1"/>
</dbReference>
<dbReference type="SUPFAM" id="SSF53756">
    <property type="entry name" value="UDP-Glycosyltransferase/glycogen phosphorylase"/>
    <property type="match status" value="1"/>
</dbReference>
<protein>
    <submittedName>
        <fullName evidence="2">Glycosyltransferase family 1 protein</fullName>
    </submittedName>
</protein>
<proteinExistence type="predicted"/>